<dbReference type="AlphaFoldDB" id="A0A2G8SZ13"/>
<protein>
    <submittedName>
        <fullName evidence="1">Uncharacterized protein</fullName>
    </submittedName>
</protein>
<name>A0A2G8SZ13_9BURK</name>
<sequence length="145" mass="15636">MQQCSPALRSQNQSLRHIIDGCSNSPDNPMAVTHPFTQLNRPGTSTFFGAEEGNPPMSGTNAPGRDLSCNWHDVGYQTCGRLQANADADADLRTKAEQVCDVAYRLPNPYAAGSDNAAEFADARTECMGYATTFMPRPISTCCAK</sequence>
<keyword evidence="2" id="KW-1185">Reference proteome</keyword>
<organism evidence="1 2">
    <name type="scientific">Massilia psychrophila</name>
    <dbReference type="NCBI Taxonomy" id="1603353"/>
    <lineage>
        <taxon>Bacteria</taxon>
        <taxon>Pseudomonadati</taxon>
        <taxon>Pseudomonadota</taxon>
        <taxon>Betaproteobacteria</taxon>
        <taxon>Burkholderiales</taxon>
        <taxon>Oxalobacteraceae</taxon>
        <taxon>Telluria group</taxon>
        <taxon>Massilia</taxon>
    </lineage>
</organism>
<gene>
    <name evidence="1" type="ORF">CR103_14920</name>
</gene>
<evidence type="ECO:0000313" key="2">
    <source>
        <dbReference type="Proteomes" id="UP000228593"/>
    </source>
</evidence>
<proteinExistence type="predicted"/>
<comment type="caution">
    <text evidence="1">The sequence shown here is derived from an EMBL/GenBank/DDBJ whole genome shotgun (WGS) entry which is preliminary data.</text>
</comment>
<dbReference type="EMBL" id="PDOB01000025">
    <property type="protein sequence ID" value="PIL38972.1"/>
    <property type="molecule type" value="Genomic_DNA"/>
</dbReference>
<dbReference type="Proteomes" id="UP000228593">
    <property type="component" value="Unassembled WGS sequence"/>
</dbReference>
<accession>A0A2G8SZ13</accession>
<reference evidence="1 2" key="1">
    <citation type="submission" date="2017-10" db="EMBL/GenBank/DDBJ databases">
        <title>Massilia psychrophilum sp. nov., a novel purple-pigmented bacterium isolated from Tianshan glacier, Xinjiang Municipality, China.</title>
        <authorList>
            <person name="Wang H."/>
        </authorList>
    </citation>
    <scope>NUCLEOTIDE SEQUENCE [LARGE SCALE GENOMIC DNA]</scope>
    <source>
        <strain evidence="1 2">JCM 30813</strain>
    </source>
</reference>
<evidence type="ECO:0000313" key="1">
    <source>
        <dbReference type="EMBL" id="PIL38972.1"/>
    </source>
</evidence>